<dbReference type="EMBL" id="JBBXMP010000019">
    <property type="protein sequence ID" value="KAL0068233.1"/>
    <property type="molecule type" value="Genomic_DNA"/>
</dbReference>
<evidence type="ECO:0008006" key="3">
    <source>
        <dbReference type="Google" id="ProtNLM"/>
    </source>
</evidence>
<keyword evidence="2" id="KW-1185">Reference proteome</keyword>
<protein>
    <recommendedName>
        <fullName evidence="3">BLOC-1-related complex subunit 5</fullName>
    </recommendedName>
</protein>
<gene>
    <name evidence="1" type="ORF">AAF712_004618</name>
</gene>
<organism evidence="1 2">
    <name type="scientific">Marasmius tenuissimus</name>
    <dbReference type="NCBI Taxonomy" id="585030"/>
    <lineage>
        <taxon>Eukaryota</taxon>
        <taxon>Fungi</taxon>
        <taxon>Dikarya</taxon>
        <taxon>Basidiomycota</taxon>
        <taxon>Agaricomycotina</taxon>
        <taxon>Agaricomycetes</taxon>
        <taxon>Agaricomycetidae</taxon>
        <taxon>Agaricales</taxon>
        <taxon>Marasmiineae</taxon>
        <taxon>Marasmiaceae</taxon>
        <taxon>Marasmius</taxon>
    </lineage>
</organism>
<dbReference type="Proteomes" id="UP001437256">
    <property type="component" value="Unassembled WGS sequence"/>
</dbReference>
<sequence>MIVTSIVLPEPQPGVSVYNVSTPPVIQGLITPADIGRAVVFQHNVLEQYKRGKANEIALGHAALYTKRLTDAVSPSPPQVAYFEERLRQMQAHQESISREMRAVMEAVRSLNEKLRRLHDERGSD</sequence>
<name>A0ABR3A3K8_9AGAR</name>
<evidence type="ECO:0000313" key="1">
    <source>
        <dbReference type="EMBL" id="KAL0068233.1"/>
    </source>
</evidence>
<proteinExistence type="predicted"/>
<reference evidence="1 2" key="1">
    <citation type="submission" date="2024-05" db="EMBL/GenBank/DDBJ databases">
        <title>A draft genome resource for the thread blight pathogen Marasmius tenuissimus strain MS-2.</title>
        <authorList>
            <person name="Yulfo-Soto G.E."/>
            <person name="Baruah I.K."/>
            <person name="Amoako-Attah I."/>
            <person name="Bukari Y."/>
            <person name="Meinhardt L.W."/>
            <person name="Bailey B.A."/>
            <person name="Cohen S.P."/>
        </authorList>
    </citation>
    <scope>NUCLEOTIDE SEQUENCE [LARGE SCALE GENOMIC DNA]</scope>
    <source>
        <strain evidence="1 2">MS-2</strain>
    </source>
</reference>
<accession>A0ABR3A3K8</accession>
<evidence type="ECO:0000313" key="2">
    <source>
        <dbReference type="Proteomes" id="UP001437256"/>
    </source>
</evidence>
<comment type="caution">
    <text evidence="1">The sequence shown here is derived from an EMBL/GenBank/DDBJ whole genome shotgun (WGS) entry which is preliminary data.</text>
</comment>